<protein>
    <recommendedName>
        <fullName evidence="4">Bromo domain-containing protein</fullName>
    </recommendedName>
</protein>
<gene>
    <name evidence="2" type="ORF">Adt_41596</name>
</gene>
<dbReference type="EMBL" id="JBFOLK010000013">
    <property type="protein sequence ID" value="KAL2465745.1"/>
    <property type="molecule type" value="Genomic_DNA"/>
</dbReference>
<evidence type="ECO:0000256" key="1">
    <source>
        <dbReference type="SAM" id="MobiDB-lite"/>
    </source>
</evidence>
<reference evidence="3" key="1">
    <citation type="submission" date="2024-07" db="EMBL/GenBank/DDBJ databases">
        <title>Two chromosome-level genome assemblies of Korean endemic species Abeliophyllum distichum and Forsythia ovata (Oleaceae).</title>
        <authorList>
            <person name="Jang H."/>
        </authorList>
    </citation>
    <scope>NUCLEOTIDE SEQUENCE [LARGE SCALE GENOMIC DNA]</scope>
</reference>
<name>A0ABD1PPE4_9LAMI</name>
<proteinExistence type="predicted"/>
<organism evidence="2 3">
    <name type="scientific">Abeliophyllum distichum</name>
    <dbReference type="NCBI Taxonomy" id="126358"/>
    <lineage>
        <taxon>Eukaryota</taxon>
        <taxon>Viridiplantae</taxon>
        <taxon>Streptophyta</taxon>
        <taxon>Embryophyta</taxon>
        <taxon>Tracheophyta</taxon>
        <taxon>Spermatophyta</taxon>
        <taxon>Magnoliopsida</taxon>
        <taxon>eudicotyledons</taxon>
        <taxon>Gunneridae</taxon>
        <taxon>Pentapetalae</taxon>
        <taxon>asterids</taxon>
        <taxon>lamiids</taxon>
        <taxon>Lamiales</taxon>
        <taxon>Oleaceae</taxon>
        <taxon>Forsythieae</taxon>
        <taxon>Abeliophyllum</taxon>
    </lineage>
</organism>
<sequence length="115" mass="13712">MDDNNRVHDPPPVDMRNNPAPMAQPVEVNERDILIGEYMMHPIVENRSSTIYPHFGLKNFQLRSDVINLFSNNLSFYERTDENAHYHLSRFIEYCENFKYHGINEEALRTRREND</sequence>
<evidence type="ECO:0008006" key="4">
    <source>
        <dbReference type="Google" id="ProtNLM"/>
    </source>
</evidence>
<comment type="caution">
    <text evidence="2">The sequence shown here is derived from an EMBL/GenBank/DDBJ whole genome shotgun (WGS) entry which is preliminary data.</text>
</comment>
<dbReference type="AlphaFoldDB" id="A0ABD1PPE4"/>
<feature type="region of interest" description="Disordered" evidence="1">
    <location>
        <begin position="1"/>
        <end position="24"/>
    </location>
</feature>
<feature type="compositionally biased region" description="Basic and acidic residues" evidence="1">
    <location>
        <begin position="1"/>
        <end position="11"/>
    </location>
</feature>
<accession>A0ABD1PPE4</accession>
<evidence type="ECO:0000313" key="3">
    <source>
        <dbReference type="Proteomes" id="UP001604336"/>
    </source>
</evidence>
<evidence type="ECO:0000313" key="2">
    <source>
        <dbReference type="EMBL" id="KAL2465745.1"/>
    </source>
</evidence>
<keyword evidence="3" id="KW-1185">Reference proteome</keyword>
<dbReference type="Proteomes" id="UP001604336">
    <property type="component" value="Unassembled WGS sequence"/>
</dbReference>